<dbReference type="InterPro" id="IPR052716">
    <property type="entry name" value="MOSC_domain"/>
</dbReference>
<evidence type="ECO:0000259" key="1">
    <source>
        <dbReference type="PROSITE" id="PS51340"/>
    </source>
</evidence>
<gene>
    <name evidence="2" type="ORF">L4923_20920</name>
</gene>
<dbReference type="Proteomes" id="UP001201701">
    <property type="component" value="Unassembled WGS sequence"/>
</dbReference>
<reference evidence="2 3" key="1">
    <citation type="submission" date="2022-02" db="EMBL/GenBank/DDBJ databases">
        <title>Draft genome sequence of Mezorhizobium retamae strain IRAMC:0171 isolated from Retama raetam nodules.</title>
        <authorList>
            <person name="Bengaied R."/>
            <person name="Sbissi I."/>
            <person name="Huber K."/>
            <person name="Ghodbane F."/>
            <person name="Nouioui I."/>
            <person name="Tarhouni M."/>
            <person name="Gtari M."/>
        </authorList>
    </citation>
    <scope>NUCLEOTIDE SEQUENCE [LARGE SCALE GENOMIC DNA]</scope>
    <source>
        <strain evidence="2 3">IRAMC:0171</strain>
    </source>
</reference>
<dbReference type="PROSITE" id="PS51340">
    <property type="entry name" value="MOSC"/>
    <property type="match status" value="1"/>
</dbReference>
<dbReference type="InterPro" id="IPR011037">
    <property type="entry name" value="Pyrv_Knase-like_insert_dom_sf"/>
</dbReference>
<proteinExistence type="predicted"/>
<dbReference type="PANTHER" id="PTHR36930:SF1">
    <property type="entry name" value="MOSC DOMAIN-CONTAINING PROTEIN"/>
    <property type="match status" value="1"/>
</dbReference>
<dbReference type="Gene3D" id="2.40.33.20">
    <property type="entry name" value="PK beta-barrel domain-like"/>
    <property type="match status" value="1"/>
</dbReference>
<dbReference type="EMBL" id="JAKREW010000025">
    <property type="protein sequence ID" value="MCG7507503.1"/>
    <property type="molecule type" value="Genomic_DNA"/>
</dbReference>
<evidence type="ECO:0000313" key="3">
    <source>
        <dbReference type="Proteomes" id="UP001201701"/>
    </source>
</evidence>
<evidence type="ECO:0000313" key="2">
    <source>
        <dbReference type="EMBL" id="MCG7507503.1"/>
    </source>
</evidence>
<accession>A0ABS9QJ93</accession>
<comment type="caution">
    <text evidence="2">The sequence shown here is derived from an EMBL/GenBank/DDBJ whole genome shotgun (WGS) entry which is preliminary data.</text>
</comment>
<protein>
    <submittedName>
        <fullName evidence="2">MOSC domain-containing protein</fullName>
    </submittedName>
</protein>
<dbReference type="InterPro" id="IPR005302">
    <property type="entry name" value="MoCF_Sase_C"/>
</dbReference>
<dbReference type="Pfam" id="PF03473">
    <property type="entry name" value="MOSC"/>
    <property type="match status" value="1"/>
</dbReference>
<name>A0ABS9QJ93_9HYPH</name>
<keyword evidence="3" id="KW-1185">Reference proteome</keyword>
<sequence length="199" mass="21828">MLDTQPEIVPGKKLSAKVAGLYVASSDDFQTRAVERLELGFDGIPGDFHGGQTRRSGGREPWYPRGTEIRNERQVSIVAFDELAVVAERMGLAEIKPEWIGANLVIDGLPNLSMLPSATLLFFAGGVTLKIDAQNNPCRLAGRSIARNARMEDQDAGSLLFPKVAKRLRGLVAWVEKPGVIEAGEEISVRVPDQWIYRS</sequence>
<dbReference type="SUPFAM" id="SSF50800">
    <property type="entry name" value="PK beta-barrel domain-like"/>
    <property type="match status" value="1"/>
</dbReference>
<organism evidence="2 3">
    <name type="scientific">Mesorhizobium retamae</name>
    <dbReference type="NCBI Taxonomy" id="2912854"/>
    <lineage>
        <taxon>Bacteria</taxon>
        <taxon>Pseudomonadati</taxon>
        <taxon>Pseudomonadota</taxon>
        <taxon>Alphaproteobacteria</taxon>
        <taxon>Hyphomicrobiales</taxon>
        <taxon>Phyllobacteriaceae</taxon>
        <taxon>Mesorhizobium</taxon>
    </lineage>
</organism>
<feature type="domain" description="MOSC" evidence="1">
    <location>
        <begin position="31"/>
        <end position="190"/>
    </location>
</feature>
<dbReference type="RefSeq" id="WP_239368711.1">
    <property type="nucleotide sequence ID" value="NZ_JAKREW010000025.1"/>
</dbReference>
<dbReference type="PANTHER" id="PTHR36930">
    <property type="entry name" value="METAL-SULFUR CLUSTER BIOSYNTHESIS PROTEINS YUAD-RELATED"/>
    <property type="match status" value="1"/>
</dbReference>